<dbReference type="OrthoDB" id="3045954at2759"/>
<gene>
    <name evidence="1" type="ORF">BDV98DRAFT_492302</name>
</gene>
<protein>
    <submittedName>
        <fullName evidence="1">Uncharacterized protein</fullName>
    </submittedName>
</protein>
<dbReference type="EMBL" id="ML178855">
    <property type="protein sequence ID" value="TFK96734.1"/>
    <property type="molecule type" value="Genomic_DNA"/>
</dbReference>
<proteinExistence type="predicted"/>
<evidence type="ECO:0000313" key="1">
    <source>
        <dbReference type="EMBL" id="TFK96734.1"/>
    </source>
</evidence>
<sequence length="67" mass="7698">GRPRELTEEDIDRAVEAVDNGTCETPEEVWRLLFPFAKSCLIRLRLSQQGLVGFHKQKKPLLTPNHI</sequence>
<feature type="non-terminal residue" evidence="1">
    <location>
        <position position="67"/>
    </location>
</feature>
<feature type="non-terminal residue" evidence="1">
    <location>
        <position position="1"/>
    </location>
</feature>
<accession>A0A5C3Q3T0</accession>
<reference evidence="1 2" key="1">
    <citation type="journal article" date="2019" name="Nat. Ecol. Evol.">
        <title>Megaphylogeny resolves global patterns of mushroom evolution.</title>
        <authorList>
            <person name="Varga T."/>
            <person name="Krizsan K."/>
            <person name="Foldi C."/>
            <person name="Dima B."/>
            <person name="Sanchez-Garcia M."/>
            <person name="Sanchez-Ramirez S."/>
            <person name="Szollosi G.J."/>
            <person name="Szarkandi J.G."/>
            <person name="Papp V."/>
            <person name="Albert L."/>
            <person name="Andreopoulos W."/>
            <person name="Angelini C."/>
            <person name="Antonin V."/>
            <person name="Barry K.W."/>
            <person name="Bougher N.L."/>
            <person name="Buchanan P."/>
            <person name="Buyck B."/>
            <person name="Bense V."/>
            <person name="Catcheside P."/>
            <person name="Chovatia M."/>
            <person name="Cooper J."/>
            <person name="Damon W."/>
            <person name="Desjardin D."/>
            <person name="Finy P."/>
            <person name="Geml J."/>
            <person name="Haridas S."/>
            <person name="Hughes K."/>
            <person name="Justo A."/>
            <person name="Karasinski D."/>
            <person name="Kautmanova I."/>
            <person name="Kiss B."/>
            <person name="Kocsube S."/>
            <person name="Kotiranta H."/>
            <person name="LaButti K.M."/>
            <person name="Lechner B.E."/>
            <person name="Liimatainen K."/>
            <person name="Lipzen A."/>
            <person name="Lukacs Z."/>
            <person name="Mihaltcheva S."/>
            <person name="Morgado L.N."/>
            <person name="Niskanen T."/>
            <person name="Noordeloos M.E."/>
            <person name="Ohm R.A."/>
            <person name="Ortiz-Santana B."/>
            <person name="Ovrebo C."/>
            <person name="Racz N."/>
            <person name="Riley R."/>
            <person name="Savchenko A."/>
            <person name="Shiryaev A."/>
            <person name="Soop K."/>
            <person name="Spirin V."/>
            <person name="Szebenyi C."/>
            <person name="Tomsovsky M."/>
            <person name="Tulloss R.E."/>
            <person name="Uehling J."/>
            <person name="Grigoriev I.V."/>
            <person name="Vagvolgyi C."/>
            <person name="Papp T."/>
            <person name="Martin F.M."/>
            <person name="Miettinen O."/>
            <person name="Hibbett D.S."/>
            <person name="Nagy L.G."/>
        </authorList>
    </citation>
    <scope>NUCLEOTIDE SEQUENCE [LARGE SCALE GENOMIC DNA]</scope>
    <source>
        <strain evidence="1 2">CBS 309.79</strain>
    </source>
</reference>
<dbReference type="Proteomes" id="UP000305067">
    <property type="component" value="Unassembled WGS sequence"/>
</dbReference>
<evidence type="ECO:0000313" key="2">
    <source>
        <dbReference type="Proteomes" id="UP000305067"/>
    </source>
</evidence>
<name>A0A5C3Q3T0_9AGAR</name>
<organism evidence="1 2">
    <name type="scientific">Pterulicium gracile</name>
    <dbReference type="NCBI Taxonomy" id="1884261"/>
    <lineage>
        <taxon>Eukaryota</taxon>
        <taxon>Fungi</taxon>
        <taxon>Dikarya</taxon>
        <taxon>Basidiomycota</taxon>
        <taxon>Agaricomycotina</taxon>
        <taxon>Agaricomycetes</taxon>
        <taxon>Agaricomycetidae</taxon>
        <taxon>Agaricales</taxon>
        <taxon>Pleurotineae</taxon>
        <taxon>Pterulaceae</taxon>
        <taxon>Pterulicium</taxon>
    </lineage>
</organism>
<keyword evidence="2" id="KW-1185">Reference proteome</keyword>
<dbReference type="AlphaFoldDB" id="A0A5C3Q3T0"/>